<dbReference type="EMBL" id="PJRQ01000008">
    <property type="protein sequence ID" value="PLR19179.1"/>
    <property type="molecule type" value="Genomic_DNA"/>
</dbReference>
<dbReference type="InterPro" id="IPR009211">
    <property type="entry name" value="TagJ"/>
</dbReference>
<evidence type="ECO:0000313" key="1">
    <source>
        <dbReference type="EMBL" id="AYV45141.1"/>
    </source>
</evidence>
<keyword evidence="4" id="KW-1185">Reference proteome</keyword>
<sequence length="266" mass="28771">MRAQIVSAEERLDAGDILGARAALVETVRARPRDIESQVFLFHVMAIQGDWEKAAARLRAIVALDPAYRMFGLLYGAAIGAEVARAEVFAGRRPPDLLCATAPWTEAFVAAFAGALAGDPASIEARDMAADEALDVPGRWNDQDIDWIADTDDRLGPMLEAIVDGRWGLLPFEAVAELRSEGPRHLRDLIWLPAHVTLRSGERAAALLPTRYPGTEMEPDDTLKLARQTIWKPGAGGVTAAGQRVLTGGEEIDLDLLSLRSLVMAA</sequence>
<dbReference type="Gene3D" id="1.25.40.10">
    <property type="entry name" value="Tetratricopeptide repeat domain"/>
    <property type="match status" value="1"/>
</dbReference>
<dbReference type="KEGG" id="cfh:C1707_02175"/>
<dbReference type="PIRSF" id="PIRSF029288">
    <property type="entry name" value="SciE_ImpE"/>
    <property type="match status" value="1"/>
</dbReference>
<dbReference type="InterPro" id="IPR011990">
    <property type="entry name" value="TPR-like_helical_dom_sf"/>
</dbReference>
<gene>
    <name evidence="1" type="ORF">C1707_02175</name>
    <name evidence="2" type="ORF">CFHF_03995</name>
</gene>
<evidence type="ECO:0000313" key="2">
    <source>
        <dbReference type="EMBL" id="PLR19179.1"/>
    </source>
</evidence>
<evidence type="ECO:0000313" key="3">
    <source>
        <dbReference type="Proteomes" id="UP000234483"/>
    </source>
</evidence>
<organism evidence="2 3">
    <name type="scientific">Caulobacter flavus</name>
    <dbReference type="NCBI Taxonomy" id="1679497"/>
    <lineage>
        <taxon>Bacteria</taxon>
        <taxon>Pseudomonadati</taxon>
        <taxon>Pseudomonadota</taxon>
        <taxon>Alphaproteobacteria</taxon>
        <taxon>Caulobacterales</taxon>
        <taxon>Caulobacteraceae</taxon>
        <taxon>Caulobacter</taxon>
    </lineage>
</organism>
<name>A0A2N5CZD9_9CAUL</name>
<evidence type="ECO:0000313" key="4">
    <source>
        <dbReference type="Proteomes" id="UP000281192"/>
    </source>
</evidence>
<dbReference type="Pfam" id="PF07024">
    <property type="entry name" value="ImpE"/>
    <property type="match status" value="1"/>
</dbReference>
<accession>A0A2N5CZD9</accession>
<dbReference type="AlphaFoldDB" id="A0A2N5CZD9"/>
<dbReference type="OrthoDB" id="5416084at2"/>
<protein>
    <submittedName>
        <fullName evidence="2">Virulence protein SciE type</fullName>
    </submittedName>
</protein>
<reference evidence="1 4" key="2">
    <citation type="submission" date="2018-01" db="EMBL/GenBank/DDBJ databases">
        <title>Complete genome sequence of Caulobacter flavus RHGG3.</title>
        <authorList>
            <person name="Yang E."/>
        </authorList>
    </citation>
    <scope>NUCLEOTIDE SEQUENCE [LARGE SCALE GENOMIC DNA]</scope>
    <source>
        <strain evidence="1 4">RHGG3</strain>
    </source>
</reference>
<dbReference type="SUPFAM" id="SSF144059">
    <property type="entry name" value="ImpE-like"/>
    <property type="match status" value="1"/>
</dbReference>
<dbReference type="Proteomes" id="UP000234483">
    <property type="component" value="Unassembled WGS sequence"/>
</dbReference>
<dbReference type="RefSeq" id="WP_101711737.1">
    <property type="nucleotide sequence ID" value="NZ_CP026100.1"/>
</dbReference>
<dbReference type="EMBL" id="CP026100">
    <property type="protein sequence ID" value="AYV45141.1"/>
    <property type="molecule type" value="Genomic_DNA"/>
</dbReference>
<proteinExistence type="predicted"/>
<reference evidence="2 3" key="1">
    <citation type="submission" date="2017-12" db="EMBL/GenBank/DDBJ databases">
        <title>The genome sequence of Caulobacter flavus CGMCC1 15093.</title>
        <authorList>
            <person name="Gao J."/>
            <person name="Mao X."/>
            <person name="Sun J."/>
        </authorList>
    </citation>
    <scope>NUCLEOTIDE SEQUENCE [LARGE SCALE GENOMIC DNA]</scope>
    <source>
        <strain evidence="2 3">CGMCC1 15093</strain>
    </source>
</reference>
<dbReference type="Proteomes" id="UP000281192">
    <property type="component" value="Chromosome"/>
</dbReference>